<dbReference type="GO" id="GO:0016491">
    <property type="term" value="F:oxidoreductase activity"/>
    <property type="evidence" value="ECO:0007669"/>
    <property type="project" value="UniProtKB-KW"/>
</dbReference>
<evidence type="ECO:0000259" key="2">
    <source>
        <dbReference type="SMART" id="SM00903"/>
    </source>
</evidence>
<dbReference type="Proteomes" id="UP001596065">
    <property type="component" value="Unassembled WGS sequence"/>
</dbReference>
<dbReference type="InterPro" id="IPR050268">
    <property type="entry name" value="NADH-dep_flavin_reductase"/>
</dbReference>
<reference evidence="4" key="1">
    <citation type="journal article" date="2019" name="Int. J. Syst. Evol. Microbiol.">
        <title>The Global Catalogue of Microorganisms (GCM) 10K type strain sequencing project: providing services to taxonomists for standard genome sequencing and annotation.</title>
        <authorList>
            <consortium name="The Broad Institute Genomics Platform"/>
            <consortium name="The Broad Institute Genome Sequencing Center for Infectious Disease"/>
            <person name="Wu L."/>
            <person name="Ma J."/>
        </authorList>
    </citation>
    <scope>NUCLEOTIDE SEQUENCE [LARGE SCALE GENOMIC DNA]</scope>
    <source>
        <strain evidence="4">KCTC 5701</strain>
    </source>
</reference>
<feature type="domain" description="Flavin reductase like" evidence="2">
    <location>
        <begin position="25"/>
        <end position="173"/>
    </location>
</feature>
<evidence type="ECO:0000313" key="4">
    <source>
        <dbReference type="Proteomes" id="UP001596065"/>
    </source>
</evidence>
<dbReference type="InterPro" id="IPR012349">
    <property type="entry name" value="Split_barrel_FMN-bd"/>
</dbReference>
<dbReference type="EC" id="1.-.-.-" evidence="3"/>
<dbReference type="EMBL" id="JBHSOE010000110">
    <property type="protein sequence ID" value="MFC5660689.1"/>
    <property type="molecule type" value="Genomic_DNA"/>
</dbReference>
<dbReference type="SMART" id="SM00903">
    <property type="entry name" value="Flavin_Reduct"/>
    <property type="match status" value="1"/>
</dbReference>
<proteinExistence type="predicted"/>
<comment type="caution">
    <text evidence="3">The sequence shown here is derived from an EMBL/GenBank/DDBJ whole genome shotgun (WGS) entry which is preliminary data.</text>
</comment>
<name>A0ABW0WUV7_STRNO</name>
<dbReference type="InterPro" id="IPR002563">
    <property type="entry name" value="Flavin_Rdtase-like_dom"/>
</dbReference>
<dbReference type="Gene3D" id="2.30.110.10">
    <property type="entry name" value="Electron Transport, Fmn-binding Protein, Chain A"/>
    <property type="match status" value="1"/>
</dbReference>
<dbReference type="SUPFAM" id="SSF50475">
    <property type="entry name" value="FMN-binding split barrel"/>
    <property type="match status" value="1"/>
</dbReference>
<dbReference type="PANTHER" id="PTHR30466:SF1">
    <property type="entry name" value="FMN REDUCTASE (NADH) RUTF"/>
    <property type="match status" value="1"/>
</dbReference>
<gene>
    <name evidence="3" type="ORF">ACFP3J_35170</name>
</gene>
<accession>A0ABW0WUV7</accession>
<evidence type="ECO:0000313" key="3">
    <source>
        <dbReference type="EMBL" id="MFC5660689.1"/>
    </source>
</evidence>
<dbReference type="PANTHER" id="PTHR30466">
    <property type="entry name" value="FLAVIN REDUCTASE"/>
    <property type="match status" value="1"/>
</dbReference>
<protein>
    <submittedName>
        <fullName evidence="3">Flavin reductase family protein</fullName>
        <ecNumber evidence="3">1.-.-.-</ecNumber>
    </submittedName>
</protein>
<sequence length="194" mass="21264">MTPSAAATGHEAADEQRLRELRGLTRQLPTGVAVVTAQDGEVAHGATVSTVSVLSQQPLRIGVSLRRGSYLTGLIRQRRVFALNVLSSRQSAVADWFANPERPRGWRQFDYVRWTAHPKAGMPVLEDALAQLHCRLTDLIPLGASDDLLVAEVLDGRGRNGRPLVNFNGRLHDVEFRGVVRVSRDQPSAVTSLE</sequence>
<dbReference type="Pfam" id="PF01613">
    <property type="entry name" value="Flavin_Reduct"/>
    <property type="match status" value="1"/>
</dbReference>
<keyword evidence="4" id="KW-1185">Reference proteome</keyword>
<keyword evidence="1 3" id="KW-0560">Oxidoreductase</keyword>
<dbReference type="RefSeq" id="WP_344352564.1">
    <property type="nucleotide sequence ID" value="NZ_BAAASM010000064.1"/>
</dbReference>
<evidence type="ECO:0000256" key="1">
    <source>
        <dbReference type="ARBA" id="ARBA00023002"/>
    </source>
</evidence>
<organism evidence="3 4">
    <name type="scientific">Streptomyces nogalater</name>
    <dbReference type="NCBI Taxonomy" id="38314"/>
    <lineage>
        <taxon>Bacteria</taxon>
        <taxon>Bacillati</taxon>
        <taxon>Actinomycetota</taxon>
        <taxon>Actinomycetes</taxon>
        <taxon>Kitasatosporales</taxon>
        <taxon>Streptomycetaceae</taxon>
        <taxon>Streptomyces</taxon>
    </lineage>
</organism>